<dbReference type="InterPro" id="IPR002347">
    <property type="entry name" value="SDR_fam"/>
</dbReference>
<dbReference type="AlphaFoldDB" id="A0AA88VEC2"/>
<keyword evidence="2" id="KW-0560">Oxidoreductase</keyword>
<evidence type="ECO:0000256" key="1">
    <source>
        <dbReference type="ARBA" id="ARBA00006484"/>
    </source>
</evidence>
<dbReference type="GO" id="GO:0016616">
    <property type="term" value="F:oxidoreductase activity, acting on the CH-OH group of donors, NAD or NADP as acceptor"/>
    <property type="evidence" value="ECO:0007669"/>
    <property type="project" value="UniProtKB-ARBA"/>
</dbReference>
<organism evidence="3 4">
    <name type="scientific">Escallonia herrerae</name>
    <dbReference type="NCBI Taxonomy" id="1293975"/>
    <lineage>
        <taxon>Eukaryota</taxon>
        <taxon>Viridiplantae</taxon>
        <taxon>Streptophyta</taxon>
        <taxon>Embryophyta</taxon>
        <taxon>Tracheophyta</taxon>
        <taxon>Spermatophyta</taxon>
        <taxon>Magnoliopsida</taxon>
        <taxon>eudicotyledons</taxon>
        <taxon>Gunneridae</taxon>
        <taxon>Pentapetalae</taxon>
        <taxon>asterids</taxon>
        <taxon>campanulids</taxon>
        <taxon>Escalloniales</taxon>
        <taxon>Escalloniaceae</taxon>
        <taxon>Escallonia</taxon>
    </lineage>
</organism>
<sequence>MGDSSRIAAPSTNSLTQSNFHVKTKVQCNSILFRLEGKVAIITGGASGIGESTTQLFWKNGAKVVIADIQDELGQAISDKLGVNVCYIHCDISNEEEVINLVDTTVAKFGHLDIMYNNAGILDRPFGSILDTTKIDLERVLRVNIVGSFLGAKHATRVMVPQRKGCILFTASACASIAGLATHSYAASKHGIVGLSKNLAAELGQYGIRVNCISPSGLVTGITSKHGATPEEIEAHLHELGNFKGKVLRVEDVAKAALYLASDDGGYVSGHNLVLDGGLSGVNPTMLKAVGLIQ</sequence>
<comment type="caution">
    <text evidence="3">The sequence shown here is derived from an EMBL/GenBank/DDBJ whole genome shotgun (WGS) entry which is preliminary data.</text>
</comment>
<dbReference type="PRINTS" id="PR00080">
    <property type="entry name" value="SDRFAMILY"/>
</dbReference>
<evidence type="ECO:0008006" key="5">
    <source>
        <dbReference type="Google" id="ProtNLM"/>
    </source>
</evidence>
<reference evidence="3" key="1">
    <citation type="submission" date="2022-12" db="EMBL/GenBank/DDBJ databases">
        <title>Draft genome assemblies for two species of Escallonia (Escalloniales).</title>
        <authorList>
            <person name="Chanderbali A."/>
            <person name="Dervinis C."/>
            <person name="Anghel I."/>
            <person name="Soltis D."/>
            <person name="Soltis P."/>
            <person name="Zapata F."/>
        </authorList>
    </citation>
    <scope>NUCLEOTIDE SEQUENCE</scope>
    <source>
        <strain evidence="3">UCBG64.0493</strain>
        <tissue evidence="3">Leaf</tissue>
    </source>
</reference>
<proteinExistence type="inferred from homology"/>
<keyword evidence="4" id="KW-1185">Reference proteome</keyword>
<dbReference type="Proteomes" id="UP001188597">
    <property type="component" value="Unassembled WGS sequence"/>
</dbReference>
<dbReference type="PANTHER" id="PTHR43180">
    <property type="entry name" value="3-OXOACYL-(ACYL-CARRIER-PROTEIN) REDUCTASE (AFU_ORTHOLOGUE AFUA_6G11210)"/>
    <property type="match status" value="1"/>
</dbReference>
<comment type="similarity">
    <text evidence="1">Belongs to the short-chain dehydrogenases/reductases (SDR) family.</text>
</comment>
<protein>
    <recommendedName>
        <fullName evidence="5">Tropinone reductase-like 1</fullName>
    </recommendedName>
</protein>
<evidence type="ECO:0000313" key="3">
    <source>
        <dbReference type="EMBL" id="KAK3006742.1"/>
    </source>
</evidence>
<name>A0AA88VEC2_9ASTE</name>
<dbReference type="PANTHER" id="PTHR43180:SF37">
    <property type="entry name" value="TROPINONE REDUCTASE-LIKE 2"/>
    <property type="match status" value="1"/>
</dbReference>
<dbReference type="Pfam" id="PF13561">
    <property type="entry name" value="adh_short_C2"/>
    <property type="match status" value="1"/>
</dbReference>
<dbReference type="InterPro" id="IPR036291">
    <property type="entry name" value="NAD(P)-bd_dom_sf"/>
</dbReference>
<dbReference type="InterPro" id="IPR020904">
    <property type="entry name" value="Sc_DH/Rdtase_CS"/>
</dbReference>
<dbReference type="Gene3D" id="3.40.50.720">
    <property type="entry name" value="NAD(P)-binding Rossmann-like Domain"/>
    <property type="match status" value="1"/>
</dbReference>
<evidence type="ECO:0000313" key="4">
    <source>
        <dbReference type="Proteomes" id="UP001188597"/>
    </source>
</evidence>
<dbReference type="FunFam" id="3.40.50.720:FF:000084">
    <property type="entry name" value="Short-chain dehydrogenase reductase"/>
    <property type="match status" value="1"/>
</dbReference>
<dbReference type="PRINTS" id="PR00081">
    <property type="entry name" value="GDHRDH"/>
</dbReference>
<gene>
    <name evidence="3" type="ORF">RJ639_017554</name>
</gene>
<evidence type="ECO:0000256" key="2">
    <source>
        <dbReference type="ARBA" id="ARBA00023002"/>
    </source>
</evidence>
<dbReference type="SUPFAM" id="SSF51735">
    <property type="entry name" value="NAD(P)-binding Rossmann-fold domains"/>
    <property type="match status" value="1"/>
</dbReference>
<accession>A0AA88VEC2</accession>
<dbReference type="EMBL" id="JAVXUP010001953">
    <property type="protein sequence ID" value="KAK3006742.1"/>
    <property type="molecule type" value="Genomic_DNA"/>
</dbReference>
<dbReference type="PROSITE" id="PS00061">
    <property type="entry name" value="ADH_SHORT"/>
    <property type="match status" value="1"/>
</dbReference>